<feature type="region of interest" description="Disordered" evidence="1">
    <location>
        <begin position="1"/>
        <end position="40"/>
    </location>
</feature>
<organism evidence="2 3">
    <name type="scientific">Colletotrichum tofieldiae</name>
    <dbReference type="NCBI Taxonomy" id="708197"/>
    <lineage>
        <taxon>Eukaryota</taxon>
        <taxon>Fungi</taxon>
        <taxon>Dikarya</taxon>
        <taxon>Ascomycota</taxon>
        <taxon>Pezizomycotina</taxon>
        <taxon>Sordariomycetes</taxon>
        <taxon>Hypocreomycetidae</taxon>
        <taxon>Glomerellales</taxon>
        <taxon>Glomerellaceae</taxon>
        <taxon>Colletotrichum</taxon>
        <taxon>Colletotrichum spaethianum species complex</taxon>
    </lineage>
</organism>
<feature type="compositionally biased region" description="Basic and acidic residues" evidence="1">
    <location>
        <begin position="144"/>
        <end position="154"/>
    </location>
</feature>
<accession>A0A166XE31</accession>
<feature type="region of interest" description="Disordered" evidence="1">
    <location>
        <begin position="100"/>
        <end position="181"/>
    </location>
</feature>
<evidence type="ECO:0000313" key="3">
    <source>
        <dbReference type="Proteomes" id="UP000076552"/>
    </source>
</evidence>
<comment type="caution">
    <text evidence="2">The sequence shown here is derived from an EMBL/GenBank/DDBJ whole genome shotgun (WGS) entry which is preliminary data.</text>
</comment>
<evidence type="ECO:0000313" key="2">
    <source>
        <dbReference type="EMBL" id="KZL76515.1"/>
    </source>
</evidence>
<protein>
    <submittedName>
        <fullName evidence="2">Uncharacterized protein</fullName>
    </submittedName>
</protein>
<evidence type="ECO:0000256" key="1">
    <source>
        <dbReference type="SAM" id="MobiDB-lite"/>
    </source>
</evidence>
<keyword evidence="3" id="KW-1185">Reference proteome</keyword>
<proteinExistence type="predicted"/>
<dbReference type="AlphaFoldDB" id="A0A166XE31"/>
<reference evidence="2 3" key="1">
    <citation type="submission" date="2015-06" db="EMBL/GenBank/DDBJ databases">
        <title>Survival trade-offs in plant roots during colonization by closely related pathogenic and mutualistic fungi.</title>
        <authorList>
            <person name="Hacquard S."/>
            <person name="Kracher B."/>
            <person name="Hiruma K."/>
            <person name="Weinman A."/>
            <person name="Muench P."/>
            <person name="Garrido Oter R."/>
            <person name="Ver Loren van Themaat E."/>
            <person name="Dallerey J.-F."/>
            <person name="Damm U."/>
            <person name="Henrissat B."/>
            <person name="Lespinet O."/>
            <person name="Thon M."/>
            <person name="Kemen E."/>
            <person name="McHardy A.C."/>
            <person name="Schulze-Lefert P."/>
            <person name="O'Connell R.J."/>
        </authorList>
    </citation>
    <scope>NUCLEOTIDE SEQUENCE [LARGE SCALE GENOMIC DNA]</scope>
    <source>
        <strain evidence="2 3">0861</strain>
    </source>
</reference>
<gene>
    <name evidence="2" type="ORF">CT0861_05711</name>
</gene>
<sequence>MSINSYVDSVSDKQGPFHPRAPRSKPLTTKGHAPGIKVGNDVYPEFHAQVYPAGTAPKENTFQPNAPDIPRWALNPEVRTYPAADDFPGATSADVYAGLGKPLQGQTSRELHGGKPGRRKRKKERAGLEGVGASGKDNFRHRRLDVDPEPDSRGKTKNAWAIPGAEERWPVSAEQLTSKRR</sequence>
<dbReference type="Proteomes" id="UP000076552">
    <property type="component" value="Unassembled WGS sequence"/>
</dbReference>
<dbReference type="EMBL" id="LFIV01000014">
    <property type="protein sequence ID" value="KZL76515.1"/>
    <property type="molecule type" value="Genomic_DNA"/>
</dbReference>
<feature type="compositionally biased region" description="Basic residues" evidence="1">
    <location>
        <begin position="115"/>
        <end position="124"/>
    </location>
</feature>
<name>A0A166XE31_9PEZI</name>